<dbReference type="Pfam" id="PF00069">
    <property type="entry name" value="Pkinase"/>
    <property type="match status" value="1"/>
</dbReference>
<dbReference type="InterPro" id="IPR011009">
    <property type="entry name" value="Kinase-like_dom_sf"/>
</dbReference>
<dbReference type="STRING" id="27342.A0A0H2SBA7"/>
<reference evidence="6 7" key="1">
    <citation type="submission" date="2015-04" db="EMBL/GenBank/DDBJ databases">
        <title>Complete genome sequence of Schizopora paradoxa KUC8140, a cosmopolitan wood degrader in East Asia.</title>
        <authorList>
            <consortium name="DOE Joint Genome Institute"/>
            <person name="Min B."/>
            <person name="Park H."/>
            <person name="Jang Y."/>
            <person name="Kim J.-J."/>
            <person name="Kim K.H."/>
            <person name="Pangilinan J."/>
            <person name="Lipzen A."/>
            <person name="Riley R."/>
            <person name="Grigoriev I.V."/>
            <person name="Spatafora J.W."/>
            <person name="Choi I.-G."/>
        </authorList>
    </citation>
    <scope>NUCLEOTIDE SEQUENCE [LARGE SCALE GENOMIC DNA]</scope>
    <source>
        <strain evidence="6 7">KUC8140</strain>
    </source>
</reference>
<dbReference type="InterPro" id="IPR008271">
    <property type="entry name" value="Ser/Thr_kinase_AS"/>
</dbReference>
<evidence type="ECO:0000259" key="5">
    <source>
        <dbReference type="PROSITE" id="PS50011"/>
    </source>
</evidence>
<protein>
    <submittedName>
        <fullName evidence="6">Kinase-like protein</fullName>
    </submittedName>
</protein>
<evidence type="ECO:0000313" key="6">
    <source>
        <dbReference type="EMBL" id="KLO18998.1"/>
    </source>
</evidence>
<gene>
    <name evidence="6" type="ORF">SCHPADRAFT_885666</name>
</gene>
<dbReference type="PANTHER" id="PTHR44329">
    <property type="entry name" value="SERINE/THREONINE-PROTEIN KINASE TNNI3K-RELATED"/>
    <property type="match status" value="1"/>
</dbReference>
<dbReference type="Pfam" id="PF07714">
    <property type="entry name" value="PK_Tyr_Ser-Thr"/>
    <property type="match status" value="1"/>
</dbReference>
<keyword evidence="7" id="KW-1185">Reference proteome</keyword>
<dbReference type="PROSITE" id="PS00108">
    <property type="entry name" value="PROTEIN_KINASE_ST"/>
    <property type="match status" value="1"/>
</dbReference>
<dbReference type="AlphaFoldDB" id="A0A0H2SBA7"/>
<dbReference type="PANTHER" id="PTHR44329:SF214">
    <property type="entry name" value="PROTEIN KINASE DOMAIN-CONTAINING PROTEIN"/>
    <property type="match status" value="1"/>
</dbReference>
<dbReference type="PROSITE" id="PS00107">
    <property type="entry name" value="PROTEIN_KINASE_ATP"/>
    <property type="match status" value="1"/>
</dbReference>
<dbReference type="GO" id="GO:0004674">
    <property type="term" value="F:protein serine/threonine kinase activity"/>
    <property type="evidence" value="ECO:0007669"/>
    <property type="project" value="UniProtKB-KW"/>
</dbReference>
<organism evidence="6 7">
    <name type="scientific">Schizopora paradoxa</name>
    <dbReference type="NCBI Taxonomy" id="27342"/>
    <lineage>
        <taxon>Eukaryota</taxon>
        <taxon>Fungi</taxon>
        <taxon>Dikarya</taxon>
        <taxon>Basidiomycota</taxon>
        <taxon>Agaricomycotina</taxon>
        <taxon>Agaricomycetes</taxon>
        <taxon>Hymenochaetales</taxon>
        <taxon>Schizoporaceae</taxon>
        <taxon>Schizopora</taxon>
    </lineage>
</organism>
<evidence type="ECO:0000256" key="2">
    <source>
        <dbReference type="ARBA" id="ARBA00022741"/>
    </source>
</evidence>
<dbReference type="InterPro" id="IPR051681">
    <property type="entry name" value="Ser/Thr_Kinases-Pseudokinases"/>
</dbReference>
<accession>A0A0H2SBA7</accession>
<feature type="domain" description="Protein kinase" evidence="5">
    <location>
        <begin position="197"/>
        <end position="478"/>
    </location>
</feature>
<dbReference type="Gene3D" id="1.10.510.10">
    <property type="entry name" value="Transferase(Phosphotransferase) domain 1"/>
    <property type="match status" value="2"/>
</dbReference>
<dbReference type="InterPro" id="IPR001245">
    <property type="entry name" value="Ser-Thr/Tyr_kinase_cat_dom"/>
</dbReference>
<keyword evidence="2 4" id="KW-0547">Nucleotide-binding</keyword>
<dbReference type="InParanoid" id="A0A0H2SBA7"/>
<dbReference type="OrthoDB" id="2607189at2759"/>
<proteinExistence type="predicted"/>
<feature type="binding site" evidence="4">
    <location>
        <position position="232"/>
    </location>
    <ligand>
        <name>ATP</name>
        <dbReference type="ChEBI" id="CHEBI:30616"/>
    </ligand>
</feature>
<dbReference type="InterPro" id="IPR017441">
    <property type="entry name" value="Protein_kinase_ATP_BS"/>
</dbReference>
<dbReference type="EMBL" id="KQ085889">
    <property type="protein sequence ID" value="KLO18998.1"/>
    <property type="molecule type" value="Genomic_DNA"/>
</dbReference>
<keyword evidence="6" id="KW-0808">Transferase</keyword>
<dbReference type="SMART" id="SM00220">
    <property type="entry name" value="S_TKc"/>
    <property type="match status" value="1"/>
</dbReference>
<dbReference type="PROSITE" id="PS50011">
    <property type="entry name" value="PROTEIN_KINASE_DOM"/>
    <property type="match status" value="1"/>
</dbReference>
<evidence type="ECO:0000256" key="1">
    <source>
        <dbReference type="ARBA" id="ARBA00022527"/>
    </source>
</evidence>
<dbReference type="SUPFAM" id="SSF56112">
    <property type="entry name" value="Protein kinase-like (PK-like)"/>
    <property type="match status" value="2"/>
</dbReference>
<dbReference type="InterPro" id="IPR000719">
    <property type="entry name" value="Prot_kinase_dom"/>
</dbReference>
<keyword evidence="1" id="KW-0723">Serine/threonine-protein kinase</keyword>
<dbReference type="Proteomes" id="UP000053477">
    <property type="component" value="Unassembled WGS sequence"/>
</dbReference>
<evidence type="ECO:0000256" key="3">
    <source>
        <dbReference type="ARBA" id="ARBA00022840"/>
    </source>
</evidence>
<keyword evidence="3 4" id="KW-0067">ATP-binding</keyword>
<sequence length="766" mass="87427">MSLRDCIDDMSAQHDSYRKSCYNEQMTRIHYHITSCMVHFCDTPLWFHGDQLPRRVREKDIDALDFSLGQWKTWMTIFFEVTIQYQVTFPSDESFVWEIEQLPEPIEEDAQGEVITYLQDIQAPFHSFISNIRNFWGTWPRQGSSTPVNGPLWQNDERYRTTKIYGKYRECRNHLLLTFARKRGIVPSSFFTTDLVRSGDHPIGVGGYADVWKGYRATDSDKGDSQQIFALKVLKDFTFSRAPQSGLIKALYREAIIWNFMDHPNILRFVGLCRVNDERLQTRVALVSPWMRNGNLLTYVVNHDGIDRSRLLAQVAHGLIYLHSIDIIHGDLKCANVLISEDGTAQLADFGLSSVGDSVAQLGGSVSNSAGNPRWLAPELLFPDHFGSSGKSTRETDVYAFGMTALELFSGKVPFYNLPDPAIPLEVAIKGLKPPRPELATSRGLTDIIWDIVERCWHRDPLLRPKTQCPDSILVEFAATSVVALRVDYHLPGATSSTNLTGLVYEELIFSAKKGRLRKAMMVKFEESAFQNATHSAPKRWQICSESGVKKCPYARTTSPPKSFVVCRVVNNYANWEKHANIVVDDGTARLFDYALPSRARPNAYRNTFEIRVFRAPEIHHEGLSRKSDIYSLAMTFYEILTENLPFNNTSFSDIELFKRIEENSLRPPYPNSEAEQRGLSVGLWAIITQCWASDATARPTAREVSNRLRQLADNEEKRSDRRAQAASVLAYQNLNINVAQRTVRQAFKLWRAVTTWLFNELESRF</sequence>
<keyword evidence="6" id="KW-0418">Kinase</keyword>
<dbReference type="GO" id="GO:0005524">
    <property type="term" value="F:ATP binding"/>
    <property type="evidence" value="ECO:0007669"/>
    <property type="project" value="UniProtKB-UniRule"/>
</dbReference>
<evidence type="ECO:0000256" key="4">
    <source>
        <dbReference type="PROSITE-ProRule" id="PRU10141"/>
    </source>
</evidence>
<evidence type="ECO:0000313" key="7">
    <source>
        <dbReference type="Proteomes" id="UP000053477"/>
    </source>
</evidence>
<name>A0A0H2SBA7_9AGAM</name>